<evidence type="ECO:0000256" key="3">
    <source>
        <dbReference type="ARBA" id="ARBA00006234"/>
    </source>
</evidence>
<dbReference type="Pfam" id="PF00069">
    <property type="entry name" value="Pkinase"/>
    <property type="match status" value="2"/>
</dbReference>
<dbReference type="Pfam" id="PF14299">
    <property type="entry name" value="PP2"/>
    <property type="match status" value="2"/>
</dbReference>
<dbReference type="InterPro" id="IPR018451">
    <property type="entry name" value="NAF/FISL_domain"/>
</dbReference>
<evidence type="ECO:0000259" key="27">
    <source>
        <dbReference type="PROSITE" id="PS50994"/>
    </source>
</evidence>
<comment type="subcellular location">
    <subcellularLocation>
        <location evidence="2">Cell membrane</location>
        <topology evidence="2">Single-pass membrane protein</topology>
    </subcellularLocation>
</comment>
<keyword evidence="12" id="KW-0677">Repeat</keyword>
<name>A0AAP0CY44_9ASTR</name>
<evidence type="ECO:0000256" key="24">
    <source>
        <dbReference type="SAM" id="MobiDB-lite"/>
    </source>
</evidence>
<evidence type="ECO:0000256" key="4">
    <source>
        <dbReference type="ARBA" id="ARBA00012513"/>
    </source>
</evidence>
<keyword evidence="9" id="KW-0808">Transferase</keyword>
<feature type="binding site" evidence="23">
    <location>
        <position position="39"/>
    </location>
    <ligand>
        <name>ATP</name>
        <dbReference type="ChEBI" id="CHEBI:30616"/>
    </ligand>
</feature>
<keyword evidence="17" id="KW-1133">Transmembrane helix</keyword>
<protein>
    <recommendedName>
        <fullName evidence="4">non-specific serine/threonine protein kinase</fullName>
        <ecNumber evidence="4">2.7.11.1</ecNumber>
    </recommendedName>
</protein>
<dbReference type="GO" id="GO:0004674">
    <property type="term" value="F:protein serine/threonine kinase activity"/>
    <property type="evidence" value="ECO:0007669"/>
    <property type="project" value="UniProtKB-KW"/>
</dbReference>
<keyword evidence="6" id="KW-0723">Serine/threonine-protein kinase</keyword>
<dbReference type="PROSITE" id="PS50816">
    <property type="entry name" value="NAF"/>
    <property type="match status" value="1"/>
</dbReference>
<comment type="caution">
    <text evidence="28">The sequence shown here is derived from an EMBL/GenBank/DDBJ whole genome shotgun (WGS) entry which is preliminary data.</text>
</comment>
<evidence type="ECO:0000259" key="26">
    <source>
        <dbReference type="PROSITE" id="PS50816"/>
    </source>
</evidence>
<dbReference type="GO" id="GO:0003676">
    <property type="term" value="F:nucleic acid binding"/>
    <property type="evidence" value="ECO:0007669"/>
    <property type="project" value="InterPro"/>
</dbReference>
<dbReference type="InterPro" id="IPR004041">
    <property type="entry name" value="NAF_dom"/>
</dbReference>
<keyword evidence="14" id="KW-0645">Protease</keyword>
<evidence type="ECO:0000256" key="21">
    <source>
        <dbReference type="ARBA" id="ARBA00047899"/>
    </source>
</evidence>
<dbReference type="Pfam" id="PF14223">
    <property type="entry name" value="Retrotran_gag_2"/>
    <property type="match status" value="1"/>
</dbReference>
<feature type="domain" description="Protein kinase" evidence="25">
    <location>
        <begin position="2031"/>
        <end position="2343"/>
    </location>
</feature>
<evidence type="ECO:0000256" key="5">
    <source>
        <dbReference type="ARBA" id="ARBA00022475"/>
    </source>
</evidence>
<dbReference type="CDD" id="cd09272">
    <property type="entry name" value="RNase_HI_RT_Ty1"/>
    <property type="match status" value="1"/>
</dbReference>
<dbReference type="SUPFAM" id="SSF56112">
    <property type="entry name" value="Protein kinase-like (PK-like)"/>
    <property type="match status" value="5"/>
</dbReference>
<evidence type="ECO:0000256" key="2">
    <source>
        <dbReference type="ARBA" id="ARBA00004162"/>
    </source>
</evidence>
<comment type="similarity">
    <text evidence="3">Belongs to the protein kinase superfamily. CAMK Ser/Thr protein kinase family. SNF1 subfamily.</text>
</comment>
<dbReference type="SUPFAM" id="SSF56672">
    <property type="entry name" value="DNA/RNA polymerases"/>
    <property type="match status" value="1"/>
</dbReference>
<dbReference type="InterPro" id="IPR045272">
    <property type="entry name" value="ANXUR1/2-like"/>
</dbReference>
<evidence type="ECO:0000256" key="19">
    <source>
        <dbReference type="ARBA" id="ARBA00023170"/>
    </source>
</evidence>
<dbReference type="Pfam" id="PF22936">
    <property type="entry name" value="Pol_BBD"/>
    <property type="match status" value="1"/>
</dbReference>
<keyword evidence="7" id="KW-0597">Phosphoprotein</keyword>
<comment type="catalytic activity">
    <reaction evidence="22">
        <text>L-seryl-[protein] + ATP = O-phospho-L-seryl-[protein] + ADP + H(+)</text>
        <dbReference type="Rhea" id="RHEA:17989"/>
        <dbReference type="Rhea" id="RHEA-COMP:9863"/>
        <dbReference type="Rhea" id="RHEA-COMP:11604"/>
        <dbReference type="ChEBI" id="CHEBI:15378"/>
        <dbReference type="ChEBI" id="CHEBI:29999"/>
        <dbReference type="ChEBI" id="CHEBI:30616"/>
        <dbReference type="ChEBI" id="CHEBI:83421"/>
        <dbReference type="ChEBI" id="CHEBI:456216"/>
        <dbReference type="EC" id="2.7.11.1"/>
    </reaction>
</comment>
<dbReference type="Gene3D" id="1.10.510.10">
    <property type="entry name" value="Transferase(Phosphotransferase) domain 1"/>
    <property type="match status" value="5"/>
</dbReference>
<evidence type="ECO:0000256" key="6">
    <source>
        <dbReference type="ARBA" id="ARBA00022527"/>
    </source>
</evidence>
<dbReference type="Pfam" id="PF03822">
    <property type="entry name" value="NAF"/>
    <property type="match status" value="1"/>
</dbReference>
<organism evidence="28 29">
    <name type="scientific">Deinandra increscens subsp. villosa</name>
    <dbReference type="NCBI Taxonomy" id="3103831"/>
    <lineage>
        <taxon>Eukaryota</taxon>
        <taxon>Viridiplantae</taxon>
        <taxon>Streptophyta</taxon>
        <taxon>Embryophyta</taxon>
        <taxon>Tracheophyta</taxon>
        <taxon>Spermatophyta</taxon>
        <taxon>Magnoliopsida</taxon>
        <taxon>eudicotyledons</taxon>
        <taxon>Gunneridae</taxon>
        <taxon>Pentapetalae</taxon>
        <taxon>asterids</taxon>
        <taxon>campanulids</taxon>
        <taxon>Asterales</taxon>
        <taxon>Asteraceae</taxon>
        <taxon>Asteroideae</taxon>
        <taxon>Heliantheae alliance</taxon>
        <taxon>Madieae</taxon>
        <taxon>Madiinae</taxon>
        <taxon>Deinandra</taxon>
    </lineage>
</organism>
<feature type="domain" description="Protein kinase" evidence="25">
    <location>
        <begin position="2367"/>
        <end position="2671"/>
    </location>
</feature>
<evidence type="ECO:0000256" key="23">
    <source>
        <dbReference type="PROSITE-ProRule" id="PRU10141"/>
    </source>
</evidence>
<dbReference type="PANTHER" id="PTHR27003:SF471">
    <property type="entry name" value="VASCULAR ENDOTHELIAL GROWTH FACTOR RECEPTOR 2 (VEGFR2)-RELATED"/>
    <property type="match status" value="1"/>
</dbReference>
<feature type="compositionally biased region" description="Low complexity" evidence="24">
    <location>
        <begin position="521"/>
        <end position="531"/>
    </location>
</feature>
<keyword evidence="8" id="KW-0433">Leucine-rich repeat</keyword>
<dbReference type="GO" id="GO:0004190">
    <property type="term" value="F:aspartic-type endopeptidase activity"/>
    <property type="evidence" value="ECO:0007669"/>
    <property type="project" value="UniProtKB-KW"/>
</dbReference>
<evidence type="ECO:0000256" key="17">
    <source>
        <dbReference type="ARBA" id="ARBA00022989"/>
    </source>
</evidence>
<evidence type="ECO:0000256" key="16">
    <source>
        <dbReference type="ARBA" id="ARBA00022840"/>
    </source>
</evidence>
<dbReference type="EC" id="2.7.11.1" evidence="4"/>
<evidence type="ECO:0000256" key="8">
    <source>
        <dbReference type="ARBA" id="ARBA00022614"/>
    </source>
</evidence>
<keyword evidence="29" id="KW-1185">Reference proteome</keyword>
<evidence type="ECO:0000256" key="9">
    <source>
        <dbReference type="ARBA" id="ARBA00022679"/>
    </source>
</evidence>
<dbReference type="InterPro" id="IPR001245">
    <property type="entry name" value="Ser-Thr/Tyr_kinase_cat_dom"/>
</dbReference>
<dbReference type="GO" id="GO:0015074">
    <property type="term" value="P:DNA integration"/>
    <property type="evidence" value="ECO:0007669"/>
    <property type="project" value="InterPro"/>
</dbReference>
<dbReference type="InterPro" id="IPR025886">
    <property type="entry name" value="PP2-like"/>
</dbReference>
<dbReference type="GO" id="GO:0005886">
    <property type="term" value="C:plasma membrane"/>
    <property type="evidence" value="ECO:0007669"/>
    <property type="project" value="UniProtKB-SubCell"/>
</dbReference>
<dbReference type="GO" id="GO:0009506">
    <property type="term" value="C:plasmodesma"/>
    <property type="evidence" value="ECO:0007669"/>
    <property type="project" value="TreeGrafter"/>
</dbReference>
<dbReference type="FunFam" id="1.10.510.10:FF:000358">
    <property type="entry name" value="Putative leucine-rich repeat receptor-like serine/threonine-protein kinase"/>
    <property type="match status" value="1"/>
</dbReference>
<feature type="compositionally biased region" description="Low complexity" evidence="24">
    <location>
        <begin position="1074"/>
        <end position="1095"/>
    </location>
</feature>
<evidence type="ECO:0000256" key="14">
    <source>
        <dbReference type="ARBA" id="ARBA00022750"/>
    </source>
</evidence>
<dbReference type="PROSITE" id="PS50011">
    <property type="entry name" value="PROTEIN_KINASE_DOM"/>
    <property type="match status" value="4"/>
</dbReference>
<proteinExistence type="inferred from homology"/>
<feature type="domain" description="Protein kinase" evidence="25">
    <location>
        <begin position="1"/>
        <end position="185"/>
    </location>
</feature>
<dbReference type="InterPro" id="IPR000719">
    <property type="entry name" value="Prot_kinase_dom"/>
</dbReference>
<dbReference type="Gene3D" id="3.30.200.20">
    <property type="entry name" value="Phosphorylase Kinase, domain 1"/>
    <property type="match status" value="4"/>
</dbReference>
<dbReference type="Pfam" id="PF13976">
    <property type="entry name" value="gag_pre-integrs"/>
    <property type="match status" value="1"/>
</dbReference>
<dbReference type="InterPro" id="IPR017441">
    <property type="entry name" value="Protein_kinase_ATP_BS"/>
</dbReference>
<feature type="domain" description="NAF" evidence="26">
    <location>
        <begin position="1702"/>
        <end position="1726"/>
    </location>
</feature>
<feature type="compositionally biased region" description="Low complexity" evidence="24">
    <location>
        <begin position="500"/>
        <end position="513"/>
    </location>
</feature>
<dbReference type="PROSITE" id="PS00108">
    <property type="entry name" value="PROTEIN_KINASE_ST"/>
    <property type="match status" value="1"/>
</dbReference>
<evidence type="ECO:0000256" key="13">
    <source>
        <dbReference type="ARBA" id="ARBA00022741"/>
    </source>
</evidence>
<evidence type="ECO:0000256" key="20">
    <source>
        <dbReference type="ARBA" id="ARBA00023180"/>
    </source>
</evidence>
<dbReference type="Proteomes" id="UP001408789">
    <property type="component" value="Unassembled WGS sequence"/>
</dbReference>
<evidence type="ECO:0000256" key="22">
    <source>
        <dbReference type="ARBA" id="ARBA00048679"/>
    </source>
</evidence>
<feature type="domain" description="Integrase catalytic" evidence="27">
    <location>
        <begin position="761"/>
        <end position="934"/>
    </location>
</feature>
<dbReference type="EMBL" id="JBCNJP010000019">
    <property type="protein sequence ID" value="KAK9062645.1"/>
    <property type="molecule type" value="Genomic_DNA"/>
</dbReference>
<accession>A0AAP0CY44</accession>
<evidence type="ECO:0000256" key="1">
    <source>
        <dbReference type="ARBA" id="ARBA00001936"/>
    </source>
</evidence>
<dbReference type="Pfam" id="PF07714">
    <property type="entry name" value="PK_Tyr_Ser-Thr"/>
    <property type="match status" value="2"/>
</dbReference>
<keyword evidence="19" id="KW-0675">Receptor</keyword>
<keyword evidence="14" id="KW-0064">Aspartyl protease</keyword>
<dbReference type="InterPro" id="IPR011009">
    <property type="entry name" value="Kinase-like_dom_sf"/>
</dbReference>
<feature type="compositionally biased region" description="Polar residues" evidence="24">
    <location>
        <begin position="1063"/>
        <end position="1073"/>
    </location>
</feature>
<keyword evidence="18" id="KW-0472">Membrane</keyword>
<evidence type="ECO:0000256" key="18">
    <source>
        <dbReference type="ARBA" id="ARBA00023136"/>
    </source>
</evidence>
<dbReference type="InterPro" id="IPR013103">
    <property type="entry name" value="RVT_2"/>
</dbReference>
<comment type="cofactor">
    <cofactor evidence="1">
        <name>Mn(2+)</name>
        <dbReference type="ChEBI" id="CHEBI:29035"/>
    </cofactor>
</comment>
<keyword evidence="14" id="KW-0378">Hydrolase</keyword>
<sequence length="3280" mass="371640">MSSDIIGGKYEVGRTIGMGTFSKVKLARNVFTGEPVALKVLDKEKALKHKSAEQPENLLLDASGNLKVSDFGISTLSQQVRDDGLLHTQCGTPNYVAPEVLNDKGYDGATADFWSCGVILFVLLAGYLPFDDSNMVNLYKKISTAEVTFPRWISSGAKKLITQILDPNPMTSQFCRHPSPPSKNFSAASLTLAAIILPPAPISPSSSCDLKPITMALLAAFTAQEKATNMHHKFPFTLKPKNYNNWKTMIQPFLETGNMFGYIDGSIPLPPATITTPATGTGENFQPATTQTNPNFTAWKHNDAHIRTLLISTVSEESFHFVNGTTAKELWENLERGHAPQTRARAHTLKTQLMRLVMKGDEQPTTYLNRALALASDLRNIGQSMDEDDLVMSIISGLREEYNGLKSNLLGRETPVTLNDLPSFLSDHDYMVHKNPTAVDSAPSAFTTLTSGSSQQPSVSAMSVGSSQPTPAQLLAVQQLAAQFGYTLQPSQSAQANFTNRNTRGRGSSYSRGRGYGGRQSNGRGFSPRGRGPFDWASLTNQVHGHCTRCGIGHLPNECPHKNIGRPQANFADNRSQASTNHWYPDTGANNHVTPDLSSIGTPESYHGSDNLHVGNGKGLPILHIGSTKIYSPSKTFTLENILHVPQIKHNLLSVQNFCLDNHVFFEFHPFFFCVKDISTHTTLLTGPSKDGLYSMVLPQFQSIPKSAFSVTRAPASVWHQRLGHPHHRILQYMLSRYLLPVSDKSFKDVCSSCQLGKSSKLHLPSSTFHSNNILDLVYCDVWGPAPTLSFDGNRYFMLCVDHHTKYMWIYHLKQKSDVYPLFKQFVLMVERQFNTKLKNVQTDWGGEFRNLSTYFTSLGIVHRRSCLHTSEQNGIVERRHRHVVETGLALLAQSHVPQRFWHYAFDTAVYLINRMPSTSSSLTSPYERIFNRSPALSFLKVFGCQCFPYLRPYNSHKMDFRSSECVFLGYSQVHHGYRCFDSSFDRVYIARHVRFNETIFPFQLKPPSTSTFSSDPYHSWVHPPFPFFSDPPPEPSVAAAPASPEEPTAPSDPAPTTVVASSMPTTSEPSNLSSTTTSAAPPSTQPSTTRPRPSNLRPNPKQTERYNPSAFQTTTTPTDPVSSPFLPPPTTEPRSFTVANKHIEWRRAMVEEFSALTSNGTWSLVPPVSGANIVDCRWVYRIKRDKTGAPYRYKARLVAKGFTQTPDVDYKETFSPVVKATTIRVVLSLAVSRQWALRQLDVQNAFLKGNLEETIYLKQPQGFVDSTKPDYVCKLHKSLYGLKQAPRVWFTRFSSAMHRLGFTGSKTDPSLFIYHRQATVLYLLVYVDDIILTGNNTAAINFVISQLSSELSLKDMGDLDYFLGLEIIKRDKDILLSQQKYILDILDRAGLSSAKSVPSPMTSSTVLMPDDSPKFSDPAKYRQIVGALQYATLSRPDISFAVNRVCQFMHSPTEHHWSAVKRILRYLLGTSHLGLLIRQNSGSTLHAFADTSWNHLAAFSDADWAGCPVDRRSTGGFAIYLGCNLVSWMARKQKTVSRSSTESEYKAIGDAVVEILWLESLMRELGFVSDSPPVLWCDNLGATYLSSNPVFHARTKHVEIDYHFVREKVAQGGLRVRFIHTGDQVADIFTKALPTERFNFLRYLSTLFLWQRITILELKNNEWFRKDFKEPEFMQIEETRFDGVEASFQELEEYNVTGKKEQLATMNAFELLSMSSGLNLDNFFDMEQGYRLKDILSATNNFSDENLIAEGALGRVYKGQLLRSGNLINVAIRRFHSKYGKGDELQMEISMLKSLKHKNIVSIFRRFDENNEKIIIYEQSFHGTLYQHLSDPTLTWSQRLQICLGVAHALRYIHCDVIHCDVSSSKIFLDKDWEPKIYGFELSTKYPQSLRHRLLFSRYFDSSNMTPKYDVYSFGVLLFEVLCGRKPMIINEGVQEELDKIIDQNLRKQMDTQSLTLFTNIASNCLKQHLVQRPTMDQIVKELEEVMELQRKHANLEHPIATDGGTRSNYLEMEFLKIPLSEIRLATNDFDEAYSVGCGGYGIVYKAKLDVLNIQSLSSMKGKCIDELPKISKTVAIKRIFSRADEQGKQGFLTEIELLTSCKHPNIVSLLGFSNEVREMVLVYEYAFKGSLSDYLGSSGKAANLTWAQRLQICLDIAHGINYLHTNMEGKPRIIHRDIKSENILLDENLNAKVADFGLSKFHPTKQQASTIYTKNIAGTEVYMDPEYLSTFKYKRESDIYSFGVVLFEVLTGSLAYDSIYTRENDMGLAPVARRHYNEGTLKELIDPEIIEEEDDHIFTLNRGPNQDSFNTFSKIAYQCLAESQAKRPTMEVVIKELQKALNLQGDTVVLSRYQLNDILLATENFAEAYCIAFDKNGMVYEAELEHFGNNSWLETEGKNNGEPSKKRVTLAIKRITSRHGVQGKQGFFSELEMRTSYKHPNVTSLLGFCDEGDEMILVYEHASKRSLDEYLKNAENMNNLTWTSRLHLCLEIARGLNHLHTKMDNLHGDIRSANILLDKNLQTKIAYFGISKLHPTDKEVGMKVYEDPEYGTMGKFNRQSDIFSFGVVLFEIFSWRLAYDPVYIAINDKGLAPIARRGINDGTIQILMDPKLKEETDEDIFTLNGGPNQDSLNTFLKIASRCLGKVAERPTMEIIIKELEIALHFHEILQKKLKFSLQNIASATENFDEKNCVGNGRFWKAYKGELPFPQDIANANASGRTTIVAKRTWNMSDDGANDTLSYLDPLYKQGFLTEESDIYSFGVVLFEILCGGFAWTEGCKDHSQSLGPLAKRCYEEGRLDDIVFEGIKEEIGPESLATFANIAYRCLLDKSEERPMAREVVIELKKALDIQDDYEIWEGELPKDYKEIMQMSKMPDIYSSTKKKDLYDTLSKGILIQEGKVLFSLGSNGERNEMVSASQFSYGNHQSHIFRSAPDSRFDKIAEMSDISNLNIQIKITSRSLSPGVNYGVHLVFKFCDARKSVAKRMYVNLTYKLGDETSHAYFATWREDGWMTIELYRFLNHKELDVTDFEFLLESFSRSYCGRCNIYVEGVEFRAIDNASLLVKHEENNNLIEVQQVNMDPMQQLPTTNIPFDICSIFTQTVLKLFGWRNKEKQHYMLSANEAFCDSFNAGRFTLKPSTESRYQKVIKLLSTHVFRIKCKIESQRFLQNTEYTCYLVFKLSEKCCGLNCPVIIRDLHERKNKQTRVVYFRSPSPWNIDDVNQVPQEREDGWMEVFVWKFKPDYDQLQKDCISMNLKFVSYEGTMSGLIVCGLEFRPM</sequence>
<evidence type="ECO:0000313" key="28">
    <source>
        <dbReference type="EMBL" id="KAK9062645.1"/>
    </source>
</evidence>
<evidence type="ECO:0000256" key="11">
    <source>
        <dbReference type="ARBA" id="ARBA00022729"/>
    </source>
</evidence>
<dbReference type="GO" id="GO:0004714">
    <property type="term" value="F:transmembrane receptor protein tyrosine kinase activity"/>
    <property type="evidence" value="ECO:0007669"/>
    <property type="project" value="InterPro"/>
</dbReference>
<dbReference type="PROSITE" id="PS50994">
    <property type="entry name" value="INTEGRASE"/>
    <property type="match status" value="1"/>
</dbReference>
<evidence type="ECO:0000313" key="29">
    <source>
        <dbReference type="Proteomes" id="UP001408789"/>
    </source>
</evidence>
<evidence type="ECO:0000259" key="25">
    <source>
        <dbReference type="PROSITE" id="PS50011"/>
    </source>
</evidence>
<gene>
    <name evidence="28" type="ORF">SSX86_019833</name>
</gene>
<feature type="domain" description="Protein kinase" evidence="25">
    <location>
        <begin position="1743"/>
        <end position="1997"/>
    </location>
</feature>
<keyword evidence="20" id="KW-0325">Glycoprotein</keyword>
<keyword evidence="16 23" id="KW-0067">ATP-binding</keyword>
<keyword evidence="15" id="KW-0418">Kinase</keyword>
<dbReference type="InterPro" id="IPR054722">
    <property type="entry name" value="PolX-like_BBD"/>
</dbReference>
<dbReference type="Gene3D" id="3.30.420.10">
    <property type="entry name" value="Ribonuclease H-like superfamily/Ribonuclease H"/>
    <property type="match status" value="1"/>
</dbReference>
<reference evidence="28 29" key="1">
    <citation type="submission" date="2024-04" db="EMBL/GenBank/DDBJ databases">
        <title>The reference genome of an endangered Asteraceae, Deinandra increscens subsp. villosa, native to the Central Coast of California.</title>
        <authorList>
            <person name="Guilliams M."/>
            <person name="Hasenstab-Lehman K."/>
            <person name="Meyer R."/>
            <person name="Mcevoy S."/>
        </authorList>
    </citation>
    <scope>NUCLEOTIDE SEQUENCE [LARGE SCALE GENOMIC DNA]</scope>
    <source>
        <tissue evidence="28">Leaf</tissue>
    </source>
</reference>
<keyword evidence="11" id="KW-0732">Signal</keyword>
<dbReference type="InterPro" id="IPR025724">
    <property type="entry name" value="GAG-pre-integrase_dom"/>
</dbReference>
<keyword evidence="5" id="KW-1003">Cell membrane</keyword>
<keyword evidence="10" id="KW-0812">Transmembrane</keyword>
<dbReference type="GO" id="GO:0007165">
    <property type="term" value="P:signal transduction"/>
    <property type="evidence" value="ECO:0007669"/>
    <property type="project" value="InterPro"/>
</dbReference>
<feature type="region of interest" description="Disordered" evidence="24">
    <location>
        <begin position="1032"/>
        <end position="1136"/>
    </location>
</feature>
<feature type="region of interest" description="Disordered" evidence="24">
    <location>
        <begin position="492"/>
        <end position="531"/>
    </location>
</feature>
<dbReference type="Pfam" id="PF07727">
    <property type="entry name" value="RVT_2"/>
    <property type="match status" value="1"/>
</dbReference>
<evidence type="ECO:0000256" key="10">
    <source>
        <dbReference type="ARBA" id="ARBA00022692"/>
    </source>
</evidence>
<keyword evidence="13 23" id="KW-0547">Nucleotide-binding</keyword>
<dbReference type="InterPro" id="IPR012337">
    <property type="entry name" value="RNaseH-like_sf"/>
</dbReference>
<dbReference type="InterPro" id="IPR036397">
    <property type="entry name" value="RNaseH_sf"/>
</dbReference>
<dbReference type="InterPro" id="IPR043502">
    <property type="entry name" value="DNA/RNA_pol_sf"/>
</dbReference>
<evidence type="ECO:0000256" key="12">
    <source>
        <dbReference type="ARBA" id="ARBA00022737"/>
    </source>
</evidence>
<dbReference type="SMART" id="SM00220">
    <property type="entry name" value="S_TKc"/>
    <property type="match status" value="4"/>
</dbReference>
<comment type="catalytic activity">
    <reaction evidence="21">
        <text>L-threonyl-[protein] + ATP = O-phospho-L-threonyl-[protein] + ADP + H(+)</text>
        <dbReference type="Rhea" id="RHEA:46608"/>
        <dbReference type="Rhea" id="RHEA-COMP:11060"/>
        <dbReference type="Rhea" id="RHEA-COMP:11605"/>
        <dbReference type="ChEBI" id="CHEBI:15378"/>
        <dbReference type="ChEBI" id="CHEBI:30013"/>
        <dbReference type="ChEBI" id="CHEBI:30616"/>
        <dbReference type="ChEBI" id="CHEBI:61977"/>
        <dbReference type="ChEBI" id="CHEBI:456216"/>
        <dbReference type="EC" id="2.7.11.1"/>
    </reaction>
</comment>
<dbReference type="SUPFAM" id="SSF53098">
    <property type="entry name" value="Ribonuclease H-like"/>
    <property type="match status" value="1"/>
</dbReference>
<dbReference type="InterPro" id="IPR001584">
    <property type="entry name" value="Integrase_cat-core"/>
</dbReference>
<dbReference type="GO" id="GO:0005524">
    <property type="term" value="F:ATP binding"/>
    <property type="evidence" value="ECO:0007669"/>
    <property type="project" value="UniProtKB-UniRule"/>
</dbReference>
<dbReference type="Pfam" id="PF25597">
    <property type="entry name" value="SH3_retrovirus"/>
    <property type="match status" value="1"/>
</dbReference>
<feature type="compositionally biased region" description="Low complexity" evidence="24">
    <location>
        <begin position="1037"/>
        <end position="1061"/>
    </location>
</feature>
<evidence type="ECO:0000256" key="7">
    <source>
        <dbReference type="ARBA" id="ARBA00022553"/>
    </source>
</evidence>
<dbReference type="InterPro" id="IPR008271">
    <property type="entry name" value="Ser/Thr_kinase_AS"/>
</dbReference>
<feature type="compositionally biased region" description="Polar residues" evidence="24">
    <location>
        <begin position="1097"/>
        <end position="1113"/>
    </location>
</feature>
<evidence type="ECO:0000256" key="15">
    <source>
        <dbReference type="ARBA" id="ARBA00022777"/>
    </source>
</evidence>
<dbReference type="PROSITE" id="PS00107">
    <property type="entry name" value="PROTEIN_KINASE_ATP"/>
    <property type="match status" value="1"/>
</dbReference>
<dbReference type="InterPro" id="IPR057670">
    <property type="entry name" value="SH3_retrovirus"/>
</dbReference>
<dbReference type="PANTHER" id="PTHR27003">
    <property type="entry name" value="OS07G0166700 PROTEIN"/>
    <property type="match status" value="1"/>
</dbReference>